<organism evidence="1 2">
    <name type="scientific">Solanum pinnatisectum</name>
    <name type="common">tansyleaf nightshade</name>
    <dbReference type="NCBI Taxonomy" id="50273"/>
    <lineage>
        <taxon>Eukaryota</taxon>
        <taxon>Viridiplantae</taxon>
        <taxon>Streptophyta</taxon>
        <taxon>Embryophyta</taxon>
        <taxon>Tracheophyta</taxon>
        <taxon>Spermatophyta</taxon>
        <taxon>Magnoliopsida</taxon>
        <taxon>eudicotyledons</taxon>
        <taxon>Gunneridae</taxon>
        <taxon>Pentapetalae</taxon>
        <taxon>asterids</taxon>
        <taxon>lamiids</taxon>
        <taxon>Solanales</taxon>
        <taxon>Solanaceae</taxon>
        <taxon>Solanoideae</taxon>
        <taxon>Solaneae</taxon>
        <taxon>Solanum</taxon>
    </lineage>
</organism>
<gene>
    <name evidence="1" type="ORF">R3W88_008230</name>
</gene>
<evidence type="ECO:0000313" key="1">
    <source>
        <dbReference type="EMBL" id="KAK4733969.1"/>
    </source>
</evidence>
<protein>
    <submittedName>
        <fullName evidence="1">Uncharacterized protein</fullName>
    </submittedName>
</protein>
<dbReference type="Gene3D" id="1.20.140.40">
    <property type="entry name" value="Invertase/pectin methylesterase inhibitor family protein"/>
    <property type="match status" value="1"/>
</dbReference>
<dbReference type="Proteomes" id="UP001311915">
    <property type="component" value="Unassembled WGS sequence"/>
</dbReference>
<dbReference type="AlphaFoldDB" id="A0AAV9MAK9"/>
<proteinExistence type="predicted"/>
<dbReference type="EMBL" id="JAWPEI010000002">
    <property type="protein sequence ID" value="KAK4733969.1"/>
    <property type="molecule type" value="Genomic_DNA"/>
</dbReference>
<sequence length="76" mass="8493">MPDICLSTLNGDPRSRGGNLEGLKMEFAHGPVNTLLKQATNPKLKTRYFSCPENYNDVVDDLKGFPSILKFKEYTG</sequence>
<accession>A0AAV9MAK9</accession>
<dbReference type="SUPFAM" id="SSF101148">
    <property type="entry name" value="Plant invertase/pectin methylesterase inhibitor"/>
    <property type="match status" value="1"/>
</dbReference>
<dbReference type="InterPro" id="IPR035513">
    <property type="entry name" value="Invertase/methylesterase_inhib"/>
</dbReference>
<evidence type="ECO:0000313" key="2">
    <source>
        <dbReference type="Proteomes" id="UP001311915"/>
    </source>
</evidence>
<reference evidence="1 2" key="1">
    <citation type="submission" date="2023-10" db="EMBL/GenBank/DDBJ databases">
        <title>Genome-Wide Identification Analysis in wild type Solanum Pinnatisectum Reveals Some Genes Defensing Phytophthora Infestans.</title>
        <authorList>
            <person name="Sun C."/>
        </authorList>
    </citation>
    <scope>NUCLEOTIDE SEQUENCE [LARGE SCALE GENOMIC DNA]</scope>
    <source>
        <strain evidence="1">LQN</strain>
        <tissue evidence="1">Leaf</tissue>
    </source>
</reference>
<comment type="caution">
    <text evidence="1">The sequence shown here is derived from an EMBL/GenBank/DDBJ whole genome shotgun (WGS) entry which is preliminary data.</text>
</comment>
<name>A0AAV9MAK9_9SOLN</name>
<keyword evidence="2" id="KW-1185">Reference proteome</keyword>